<dbReference type="Proteomes" id="UP000586722">
    <property type="component" value="Unassembled WGS sequence"/>
</dbReference>
<protein>
    <submittedName>
        <fullName evidence="1">Uncharacterized protein</fullName>
    </submittedName>
</protein>
<name>A0A7X5J909_9HYPH</name>
<evidence type="ECO:0000313" key="2">
    <source>
        <dbReference type="Proteomes" id="UP000586722"/>
    </source>
</evidence>
<accession>A0A7X5J909</accession>
<keyword evidence="2" id="KW-1185">Reference proteome</keyword>
<comment type="caution">
    <text evidence="1">The sequence shown here is derived from an EMBL/GenBank/DDBJ whole genome shotgun (WGS) entry which is preliminary data.</text>
</comment>
<gene>
    <name evidence="1" type="ORF">GWI72_13590</name>
</gene>
<reference evidence="2" key="1">
    <citation type="submission" date="2020-01" db="EMBL/GenBank/DDBJ databases">
        <authorList>
            <person name="Fang Y."/>
            <person name="Sun R."/>
            <person name="Nie L."/>
            <person name="He J."/>
            <person name="Hao L."/>
            <person name="Wang L."/>
            <person name="Su S."/>
            <person name="Lv E."/>
            <person name="Zhang Z."/>
            <person name="Xie R."/>
            <person name="Liu H."/>
        </authorList>
    </citation>
    <scope>NUCLEOTIDE SEQUENCE [LARGE SCALE GENOMIC DNA]</scope>
    <source>
        <strain evidence="2">XCT-53</strain>
    </source>
</reference>
<dbReference type="EMBL" id="JAABLQ010000001">
    <property type="protein sequence ID" value="NBN79304.1"/>
    <property type="molecule type" value="Genomic_DNA"/>
</dbReference>
<proteinExistence type="predicted"/>
<organism evidence="1 2">
    <name type="scientific">Pannonibacter tanglangensis</name>
    <dbReference type="NCBI Taxonomy" id="2750084"/>
    <lineage>
        <taxon>Bacteria</taxon>
        <taxon>Pseudomonadati</taxon>
        <taxon>Pseudomonadota</taxon>
        <taxon>Alphaproteobacteria</taxon>
        <taxon>Hyphomicrobiales</taxon>
        <taxon>Stappiaceae</taxon>
        <taxon>Pannonibacter</taxon>
    </lineage>
</organism>
<dbReference type="AlphaFoldDB" id="A0A7X5J909"/>
<dbReference type="RefSeq" id="WP_161676748.1">
    <property type="nucleotide sequence ID" value="NZ_JAABLP010000003.1"/>
</dbReference>
<sequence length="230" mass="24620">MEILSANLPRVLALHPSHTAWPANILRVHVVFDCEMNPMAALASIRIETSDGEPLRSVLVDLPDGLWSPDGRILTLLFHPGRLKRGLRAHELLGKALQPGRAYRLVIGPGLTDIDGRDLSPTGPFVFEVGPPQDAPIDPFTWEVSELVPGGFAPLVVTTGTILDALSALGGLGVVSPAGGRHPVSVLVEGTKVILVPRFAWPDGARLRISPGLEDVCGNRVDHAFERPFG</sequence>
<evidence type="ECO:0000313" key="1">
    <source>
        <dbReference type="EMBL" id="NBN79304.1"/>
    </source>
</evidence>